<dbReference type="InterPro" id="IPR001375">
    <property type="entry name" value="Peptidase_S9_cat"/>
</dbReference>
<keyword evidence="2" id="KW-0732">Signal</keyword>
<dbReference type="SUPFAM" id="SSF82171">
    <property type="entry name" value="DPP6 N-terminal domain-like"/>
    <property type="match status" value="1"/>
</dbReference>
<proteinExistence type="predicted"/>
<dbReference type="EMBL" id="CP116805">
    <property type="protein sequence ID" value="WCL54118.1"/>
    <property type="molecule type" value="Genomic_DNA"/>
</dbReference>
<feature type="signal peptide" evidence="2">
    <location>
        <begin position="1"/>
        <end position="27"/>
    </location>
</feature>
<dbReference type="RefSeq" id="WP_289503837.1">
    <property type="nucleotide sequence ID" value="NZ_CP116805.1"/>
</dbReference>
<evidence type="ECO:0000313" key="5">
    <source>
        <dbReference type="Proteomes" id="UP001217500"/>
    </source>
</evidence>
<dbReference type="Pfam" id="PF00326">
    <property type="entry name" value="Peptidase_S9"/>
    <property type="match status" value="1"/>
</dbReference>
<dbReference type="AlphaFoldDB" id="A0AAF0BH68"/>
<dbReference type="Proteomes" id="UP001217500">
    <property type="component" value="Chromosome"/>
</dbReference>
<accession>A0AAF0BH68</accession>
<dbReference type="GO" id="GO:0004252">
    <property type="term" value="F:serine-type endopeptidase activity"/>
    <property type="evidence" value="ECO:0007669"/>
    <property type="project" value="TreeGrafter"/>
</dbReference>
<organism evidence="4 5">
    <name type="scientific">Gimibacter soli</name>
    <dbReference type="NCBI Taxonomy" id="3024400"/>
    <lineage>
        <taxon>Bacteria</taxon>
        <taxon>Pseudomonadati</taxon>
        <taxon>Pseudomonadota</taxon>
        <taxon>Alphaproteobacteria</taxon>
        <taxon>Kordiimonadales</taxon>
        <taxon>Temperatibacteraceae</taxon>
        <taxon>Gimibacter</taxon>
    </lineage>
</organism>
<keyword evidence="1" id="KW-0378">Hydrolase</keyword>
<dbReference type="InterPro" id="IPR029058">
    <property type="entry name" value="AB_hydrolase_fold"/>
</dbReference>
<evidence type="ECO:0000313" key="4">
    <source>
        <dbReference type="EMBL" id="WCL54118.1"/>
    </source>
</evidence>
<dbReference type="Gene3D" id="3.40.50.1820">
    <property type="entry name" value="alpha/beta hydrolase"/>
    <property type="match status" value="1"/>
</dbReference>
<protein>
    <submittedName>
        <fullName evidence="4">Prolyl oligopeptidase family serine peptidase</fullName>
    </submittedName>
</protein>
<gene>
    <name evidence="4" type="ORF">PH603_16390</name>
</gene>
<dbReference type="PANTHER" id="PTHR42776">
    <property type="entry name" value="SERINE PEPTIDASE S9 FAMILY MEMBER"/>
    <property type="match status" value="1"/>
</dbReference>
<sequence>MRQIFSSRWGLVSLVVSLAGFNVPAFGEDPAVLPAHSYPSYDRAADIPAHVFARDSELERVHLSPDGKFLLMVTPENTRFRISVVPIDPNDKRQYYTTLLPKNQFMAALWGNDNRVLIVGQAWSYDRNWNMIAHRGINAAQHDGRSAESILKTDYKSSKTYTVDTILSTLSDDPNNILVTYSENGREWPDIFKLDIYTGVAEKVSDGYRYIDDWYPDGRGNVRFGMGWYKQKFYMVARTTASGAWHELPTDGVGDIERFAFMGYDPDNPAIARVRATKAGTDRDKIYAFDLATGALGEVIFEHPKYDAGWLISGRNYQMLAAYTNGERLEKAYFNPDFESKSRGLDKALPDMDNRIVQITPNGSHFMVFAQSARNAGGYYRYDTQTKDLDQFGLVNASLNPDYLSEVSAISYQARDGLAIPAYVTEPKEKTEGPMPLVVMPHGGPWVKDNFQYDYWAQFIASRGVMVLQPNFRGSDGFGRAFEQKGYGEWGGAMIDDLADGVSHLVKQGKVDPSRVCIMGGSYGGYAALMGAIRYGDMFKCALAVSPVTDLKEWYSTLKDRSGKDFGTRILGKTGRSVFKDHNPIHRAEELTIPLVILHGTDDYQVPIKHSQKMVAALEKKKHKPTFIELEDEGHNIVLAKSRTLLLRETEKMIGKYLKN</sequence>
<dbReference type="GO" id="GO:0006508">
    <property type="term" value="P:proteolysis"/>
    <property type="evidence" value="ECO:0007669"/>
    <property type="project" value="InterPro"/>
</dbReference>
<dbReference type="PANTHER" id="PTHR42776:SF27">
    <property type="entry name" value="DIPEPTIDYL PEPTIDASE FAMILY MEMBER 6"/>
    <property type="match status" value="1"/>
</dbReference>
<reference evidence="4" key="1">
    <citation type="submission" date="2023-01" db="EMBL/GenBank/DDBJ databases">
        <title>The genome sequence of Kordiimonadaceae bacterium 6D33.</title>
        <authorList>
            <person name="Liu Y."/>
        </authorList>
    </citation>
    <scope>NUCLEOTIDE SEQUENCE</scope>
    <source>
        <strain evidence="4">6D33</strain>
    </source>
</reference>
<feature type="domain" description="Peptidase S9 prolyl oligopeptidase catalytic" evidence="3">
    <location>
        <begin position="453"/>
        <end position="650"/>
    </location>
</feature>
<evidence type="ECO:0000256" key="1">
    <source>
        <dbReference type="ARBA" id="ARBA00022801"/>
    </source>
</evidence>
<feature type="chain" id="PRO_5041944495" evidence="2">
    <location>
        <begin position="28"/>
        <end position="660"/>
    </location>
</feature>
<name>A0AAF0BH68_9PROT</name>
<evidence type="ECO:0000256" key="2">
    <source>
        <dbReference type="SAM" id="SignalP"/>
    </source>
</evidence>
<dbReference type="SUPFAM" id="SSF53474">
    <property type="entry name" value="alpha/beta-Hydrolases"/>
    <property type="match status" value="1"/>
</dbReference>
<dbReference type="KEGG" id="gso:PH603_16390"/>
<evidence type="ECO:0000259" key="3">
    <source>
        <dbReference type="Pfam" id="PF00326"/>
    </source>
</evidence>
<keyword evidence="5" id="KW-1185">Reference proteome</keyword>